<evidence type="ECO:0000256" key="11">
    <source>
        <dbReference type="ARBA" id="ARBA00023306"/>
    </source>
</evidence>
<gene>
    <name evidence="15" type="primary">106082703</name>
</gene>
<keyword evidence="8" id="KW-0132">Cell division</keyword>
<keyword evidence="7" id="KW-0963">Cytoplasm</keyword>
<accession>A0A1I8P5P5</accession>
<dbReference type="AlphaFoldDB" id="A0A1I8P5P5"/>
<dbReference type="SUPFAM" id="SSF54277">
    <property type="entry name" value="CAD &amp; PB1 domains"/>
    <property type="match status" value="1"/>
</dbReference>
<evidence type="ECO:0000256" key="2">
    <source>
        <dbReference type="ARBA" id="ARBA00004435"/>
    </source>
</evidence>
<dbReference type="EnsemblMetazoa" id="SCAU005054-RA">
    <property type="protein sequence ID" value="SCAU005054-PA"/>
    <property type="gene ID" value="SCAU005054"/>
</dbReference>
<evidence type="ECO:0000256" key="1">
    <source>
        <dbReference type="ARBA" id="ARBA00004236"/>
    </source>
</evidence>
<feature type="region of interest" description="Disordered" evidence="12">
    <location>
        <begin position="250"/>
        <end position="348"/>
    </location>
</feature>
<dbReference type="PROSITE" id="PS51745">
    <property type="entry name" value="PB1"/>
    <property type="match status" value="1"/>
</dbReference>
<evidence type="ECO:0008006" key="17">
    <source>
        <dbReference type="Google" id="ProtNLM"/>
    </source>
</evidence>
<organism evidence="15 16">
    <name type="scientific">Stomoxys calcitrans</name>
    <name type="common">Stable fly</name>
    <name type="synonym">Conops calcitrans</name>
    <dbReference type="NCBI Taxonomy" id="35570"/>
    <lineage>
        <taxon>Eukaryota</taxon>
        <taxon>Metazoa</taxon>
        <taxon>Ecdysozoa</taxon>
        <taxon>Arthropoda</taxon>
        <taxon>Hexapoda</taxon>
        <taxon>Insecta</taxon>
        <taxon>Pterygota</taxon>
        <taxon>Neoptera</taxon>
        <taxon>Endopterygota</taxon>
        <taxon>Diptera</taxon>
        <taxon>Brachycera</taxon>
        <taxon>Muscomorpha</taxon>
        <taxon>Muscoidea</taxon>
        <taxon>Muscidae</taxon>
        <taxon>Stomoxys</taxon>
    </lineage>
</organism>
<feature type="domain" description="PB1" evidence="14">
    <location>
        <begin position="16"/>
        <end position="98"/>
    </location>
</feature>
<dbReference type="FunFam" id="3.10.20.90:FF:000031">
    <property type="entry name" value="Partitioning defective 6 homolog alpha"/>
    <property type="match status" value="1"/>
</dbReference>
<dbReference type="Gene3D" id="3.10.20.90">
    <property type="entry name" value="Phosphatidylinositol 3-kinase Catalytic Subunit, Chain A, domain 1"/>
    <property type="match status" value="1"/>
</dbReference>
<dbReference type="PANTHER" id="PTHR14102:SF11">
    <property type="entry name" value="LD29223P"/>
    <property type="match status" value="1"/>
</dbReference>
<evidence type="ECO:0000256" key="9">
    <source>
        <dbReference type="ARBA" id="ARBA00022949"/>
    </source>
</evidence>
<dbReference type="GO" id="GO:0051301">
    <property type="term" value="P:cell division"/>
    <property type="evidence" value="ECO:0007669"/>
    <property type="project" value="UniProtKB-KW"/>
</dbReference>
<dbReference type="GO" id="GO:0005886">
    <property type="term" value="C:plasma membrane"/>
    <property type="evidence" value="ECO:0007669"/>
    <property type="project" value="UniProtKB-SubCell"/>
</dbReference>
<dbReference type="GO" id="GO:0005737">
    <property type="term" value="C:cytoplasm"/>
    <property type="evidence" value="ECO:0007669"/>
    <property type="project" value="UniProtKB-SubCell"/>
</dbReference>
<feature type="compositionally biased region" description="Low complexity" evidence="12">
    <location>
        <begin position="310"/>
        <end position="319"/>
    </location>
</feature>
<feature type="domain" description="PDZ" evidence="13">
    <location>
        <begin position="154"/>
        <end position="247"/>
    </location>
</feature>
<keyword evidence="10" id="KW-0472">Membrane</keyword>
<dbReference type="Proteomes" id="UP000095300">
    <property type="component" value="Unassembled WGS sequence"/>
</dbReference>
<comment type="subcellular location">
    <subcellularLocation>
        <location evidence="2">Cell junction</location>
        <location evidence="2">Tight junction</location>
    </subcellularLocation>
    <subcellularLocation>
        <location evidence="1">Cell membrane</location>
    </subcellularLocation>
    <subcellularLocation>
        <location evidence="3">Cytoplasm</location>
    </subcellularLocation>
</comment>
<dbReference type="InterPro" id="IPR051741">
    <property type="entry name" value="PAR6_homolog"/>
</dbReference>
<evidence type="ECO:0000313" key="16">
    <source>
        <dbReference type="Proteomes" id="UP000095300"/>
    </source>
</evidence>
<evidence type="ECO:0000256" key="8">
    <source>
        <dbReference type="ARBA" id="ARBA00022618"/>
    </source>
</evidence>
<feature type="compositionally biased region" description="Polar residues" evidence="12">
    <location>
        <begin position="250"/>
        <end position="278"/>
    </location>
</feature>
<evidence type="ECO:0000256" key="10">
    <source>
        <dbReference type="ARBA" id="ARBA00023136"/>
    </source>
</evidence>
<feature type="compositionally biased region" description="Acidic residues" evidence="12">
    <location>
        <begin position="279"/>
        <end position="290"/>
    </location>
</feature>
<reference evidence="15" key="1">
    <citation type="submission" date="2020-05" db="UniProtKB">
        <authorList>
            <consortium name="EnsemblMetazoa"/>
        </authorList>
    </citation>
    <scope>IDENTIFICATION</scope>
    <source>
        <strain evidence="15">USDA</strain>
    </source>
</reference>
<dbReference type="VEuPathDB" id="VectorBase:SCAU005054"/>
<dbReference type="InterPro" id="IPR053793">
    <property type="entry name" value="PB1-like"/>
</dbReference>
<dbReference type="SMART" id="SM00666">
    <property type="entry name" value="PB1"/>
    <property type="match status" value="1"/>
</dbReference>
<keyword evidence="9" id="KW-0965">Cell junction</keyword>
<dbReference type="PANTHER" id="PTHR14102">
    <property type="entry name" value="PAR-6-RELATED"/>
    <property type="match status" value="1"/>
</dbReference>
<keyword evidence="11" id="KW-0131">Cell cycle</keyword>
<evidence type="ECO:0000256" key="12">
    <source>
        <dbReference type="SAM" id="MobiDB-lite"/>
    </source>
</evidence>
<evidence type="ECO:0000313" key="15">
    <source>
        <dbReference type="EnsemblMetazoa" id="SCAU005054-PA"/>
    </source>
</evidence>
<dbReference type="SUPFAM" id="SSF50156">
    <property type="entry name" value="PDZ domain-like"/>
    <property type="match status" value="1"/>
</dbReference>
<sequence>MSKNKFHTLPNVATNIIEVKSKFDAEFRRFGLKRNDEPASFENFNNLVRQLHGLANISFVIRYIDPRDEELLPINNDDNFGRALKTAQPLLRIIVQRESDLEYGCPRPKNNFNIISMLGQTSAKPRGPPISLPHDFRQVSAIIDVDTVPETHRRVRLLKHGSEKPLGFYIRDGTSVRVTPNGLEKQPGIFISRLVPGGLAESTGLLAVNDEVIEVNGIEVAGKTLDQVTDMMVANSSNLIITFKPANQRTLTSPRRGSLSRTSQVSSGSHHTNHTNTSDELEQDDQDEIVDLTGITLDDNAGGGGGGSGLSHQQSQQQQHHPHQLATGGVAGGNGAPIVESRDGVLHL</sequence>
<dbReference type="InterPro" id="IPR001478">
    <property type="entry name" value="PDZ"/>
</dbReference>
<dbReference type="InterPro" id="IPR036034">
    <property type="entry name" value="PDZ_sf"/>
</dbReference>
<dbReference type="Pfam" id="PF00595">
    <property type="entry name" value="PDZ"/>
    <property type="match status" value="1"/>
</dbReference>
<dbReference type="InterPro" id="IPR000270">
    <property type="entry name" value="PB1_dom"/>
</dbReference>
<protein>
    <recommendedName>
        <fullName evidence="17">PDZ domain-containing protein</fullName>
    </recommendedName>
</protein>
<dbReference type="Gene3D" id="2.30.42.10">
    <property type="match status" value="1"/>
</dbReference>
<evidence type="ECO:0000256" key="4">
    <source>
        <dbReference type="ARBA" id="ARBA00008625"/>
    </source>
</evidence>
<dbReference type="OrthoDB" id="5868434at2759"/>
<proteinExistence type="inferred from homology"/>
<dbReference type="KEGG" id="scac:106082703"/>
<keyword evidence="16" id="KW-1185">Reference proteome</keyword>
<evidence type="ECO:0000259" key="13">
    <source>
        <dbReference type="PROSITE" id="PS50106"/>
    </source>
</evidence>
<evidence type="ECO:0000256" key="6">
    <source>
        <dbReference type="ARBA" id="ARBA00022475"/>
    </source>
</evidence>
<evidence type="ECO:0000256" key="5">
    <source>
        <dbReference type="ARBA" id="ARBA00022427"/>
    </source>
</evidence>
<keyword evidence="6" id="KW-1003">Cell membrane</keyword>
<evidence type="ECO:0000256" key="3">
    <source>
        <dbReference type="ARBA" id="ARBA00004496"/>
    </source>
</evidence>
<comment type="similarity">
    <text evidence="4">Belongs to the PAR6 family.</text>
</comment>
<keyword evidence="5" id="KW-0796">Tight junction</keyword>
<evidence type="ECO:0000256" key="7">
    <source>
        <dbReference type="ARBA" id="ARBA00022490"/>
    </source>
</evidence>
<dbReference type="PROSITE" id="PS50106">
    <property type="entry name" value="PDZ"/>
    <property type="match status" value="1"/>
</dbReference>
<dbReference type="Pfam" id="PF00564">
    <property type="entry name" value="PB1"/>
    <property type="match status" value="1"/>
</dbReference>
<dbReference type="STRING" id="35570.A0A1I8P5P5"/>
<name>A0A1I8P5P5_STOCA</name>
<evidence type="ECO:0000259" key="14">
    <source>
        <dbReference type="PROSITE" id="PS51745"/>
    </source>
</evidence>
<dbReference type="FunFam" id="2.30.42.10:FF:000030">
    <property type="entry name" value="Partitioning defective 6 homolog beta"/>
    <property type="match status" value="1"/>
</dbReference>
<dbReference type="CDD" id="cd06718">
    <property type="entry name" value="PDZ_Par6-like"/>
    <property type="match status" value="1"/>
</dbReference>
<dbReference type="SMART" id="SM00228">
    <property type="entry name" value="PDZ"/>
    <property type="match status" value="1"/>
</dbReference>
<dbReference type="GO" id="GO:0007098">
    <property type="term" value="P:centrosome cycle"/>
    <property type="evidence" value="ECO:0007669"/>
    <property type="project" value="TreeGrafter"/>
</dbReference>
<dbReference type="GO" id="GO:0005923">
    <property type="term" value="C:bicellular tight junction"/>
    <property type="evidence" value="ECO:0007669"/>
    <property type="project" value="UniProtKB-SubCell"/>
</dbReference>